<keyword evidence="3" id="KW-1185">Reference proteome</keyword>
<dbReference type="EMBL" id="JBFXLS010000029">
    <property type="protein sequence ID" value="KAL2826676.1"/>
    <property type="molecule type" value="Genomic_DNA"/>
</dbReference>
<feature type="compositionally biased region" description="Polar residues" evidence="1">
    <location>
        <begin position="1"/>
        <end position="10"/>
    </location>
</feature>
<dbReference type="Proteomes" id="UP001610335">
    <property type="component" value="Unassembled WGS sequence"/>
</dbReference>
<name>A0ABR4IG13_9EURO</name>
<reference evidence="2 3" key="1">
    <citation type="submission" date="2024-07" db="EMBL/GenBank/DDBJ databases">
        <title>Section-level genome sequencing and comparative genomics of Aspergillus sections Usti and Cavernicolus.</title>
        <authorList>
            <consortium name="Lawrence Berkeley National Laboratory"/>
            <person name="Nybo J.L."/>
            <person name="Vesth T.C."/>
            <person name="Theobald S."/>
            <person name="Frisvad J.C."/>
            <person name="Larsen T.O."/>
            <person name="Kjaerboelling I."/>
            <person name="Rothschild-Mancinelli K."/>
            <person name="Lyhne E.K."/>
            <person name="Kogle M.E."/>
            <person name="Barry K."/>
            <person name="Clum A."/>
            <person name="Na H."/>
            <person name="Ledsgaard L."/>
            <person name="Lin J."/>
            <person name="Lipzen A."/>
            <person name="Kuo A."/>
            <person name="Riley R."/>
            <person name="Mondo S."/>
            <person name="LaButti K."/>
            <person name="Haridas S."/>
            <person name="Pangalinan J."/>
            <person name="Salamov A.A."/>
            <person name="Simmons B.A."/>
            <person name="Magnuson J.K."/>
            <person name="Chen J."/>
            <person name="Drula E."/>
            <person name="Henrissat B."/>
            <person name="Wiebenga A."/>
            <person name="Lubbers R.J."/>
            <person name="Gomes A.C."/>
            <person name="Makela M.R."/>
            <person name="Stajich J."/>
            <person name="Grigoriev I.V."/>
            <person name="Mortensen U.H."/>
            <person name="De vries R.P."/>
            <person name="Baker S.E."/>
            <person name="Andersen M.R."/>
        </authorList>
    </citation>
    <scope>NUCLEOTIDE SEQUENCE [LARGE SCALE GENOMIC DNA]</scope>
    <source>
        <strain evidence="2 3">CBS 600.67</strain>
    </source>
</reference>
<gene>
    <name evidence="2" type="ORF">BDW59DRAFT_145029</name>
</gene>
<protein>
    <submittedName>
        <fullName evidence="2">Uncharacterized protein</fullName>
    </submittedName>
</protein>
<organism evidence="2 3">
    <name type="scientific">Aspergillus cavernicola</name>
    <dbReference type="NCBI Taxonomy" id="176166"/>
    <lineage>
        <taxon>Eukaryota</taxon>
        <taxon>Fungi</taxon>
        <taxon>Dikarya</taxon>
        <taxon>Ascomycota</taxon>
        <taxon>Pezizomycotina</taxon>
        <taxon>Eurotiomycetes</taxon>
        <taxon>Eurotiomycetidae</taxon>
        <taxon>Eurotiales</taxon>
        <taxon>Aspergillaceae</taxon>
        <taxon>Aspergillus</taxon>
        <taxon>Aspergillus subgen. Nidulantes</taxon>
    </lineage>
</organism>
<accession>A0ABR4IG13</accession>
<feature type="region of interest" description="Disordered" evidence="1">
    <location>
        <begin position="1"/>
        <end position="26"/>
    </location>
</feature>
<evidence type="ECO:0000313" key="2">
    <source>
        <dbReference type="EMBL" id="KAL2826676.1"/>
    </source>
</evidence>
<comment type="caution">
    <text evidence="2">The sequence shown here is derived from an EMBL/GenBank/DDBJ whole genome shotgun (WGS) entry which is preliminary data.</text>
</comment>
<evidence type="ECO:0000256" key="1">
    <source>
        <dbReference type="SAM" id="MobiDB-lite"/>
    </source>
</evidence>
<evidence type="ECO:0000313" key="3">
    <source>
        <dbReference type="Proteomes" id="UP001610335"/>
    </source>
</evidence>
<sequence>MILSTSSISLSGAAHKGSPRGSGRRLDEAQVFNNFLEVAREMGEENRRPIRTMLMAVSNLPFLRTSWALPLQVTRFRFHKIRALVVIIPFLDPA</sequence>
<proteinExistence type="predicted"/>